<keyword evidence="2" id="KW-1185">Reference proteome</keyword>
<proteinExistence type="predicted"/>
<organism evidence="1 2">
    <name type="scientific">Brachionus plicatilis</name>
    <name type="common">Marine rotifer</name>
    <name type="synonym">Brachionus muelleri</name>
    <dbReference type="NCBI Taxonomy" id="10195"/>
    <lineage>
        <taxon>Eukaryota</taxon>
        <taxon>Metazoa</taxon>
        <taxon>Spiralia</taxon>
        <taxon>Gnathifera</taxon>
        <taxon>Rotifera</taxon>
        <taxon>Eurotatoria</taxon>
        <taxon>Monogononta</taxon>
        <taxon>Pseudotrocha</taxon>
        <taxon>Ploima</taxon>
        <taxon>Brachionidae</taxon>
        <taxon>Brachionus</taxon>
    </lineage>
</organism>
<evidence type="ECO:0000313" key="1">
    <source>
        <dbReference type="EMBL" id="RNA00207.1"/>
    </source>
</evidence>
<comment type="caution">
    <text evidence="1">The sequence shown here is derived from an EMBL/GenBank/DDBJ whole genome shotgun (WGS) entry which is preliminary data.</text>
</comment>
<dbReference type="Proteomes" id="UP000276133">
    <property type="component" value="Unassembled WGS sequence"/>
</dbReference>
<sequence length="61" mass="7347">MTLQKRRKVTRPAVTVTVKSSSEKRKIISYIQDGKKIRNLSFNWRLSNDRNHQVLWLDQDY</sequence>
<name>A0A3M7PM60_BRAPC</name>
<protein>
    <submittedName>
        <fullName evidence="1">Uncharacterized protein</fullName>
    </submittedName>
</protein>
<gene>
    <name evidence="1" type="ORF">BpHYR1_024466</name>
</gene>
<evidence type="ECO:0000313" key="2">
    <source>
        <dbReference type="Proteomes" id="UP000276133"/>
    </source>
</evidence>
<accession>A0A3M7PM60</accession>
<dbReference type="EMBL" id="REGN01009863">
    <property type="protein sequence ID" value="RNA00207.1"/>
    <property type="molecule type" value="Genomic_DNA"/>
</dbReference>
<reference evidence="1 2" key="1">
    <citation type="journal article" date="2018" name="Sci. Rep.">
        <title>Genomic signatures of local adaptation to the degree of environmental predictability in rotifers.</title>
        <authorList>
            <person name="Franch-Gras L."/>
            <person name="Hahn C."/>
            <person name="Garcia-Roger E.M."/>
            <person name="Carmona M.J."/>
            <person name="Serra M."/>
            <person name="Gomez A."/>
        </authorList>
    </citation>
    <scope>NUCLEOTIDE SEQUENCE [LARGE SCALE GENOMIC DNA]</scope>
    <source>
        <strain evidence="1">HYR1</strain>
    </source>
</reference>
<dbReference type="AlphaFoldDB" id="A0A3M7PM60"/>